<evidence type="ECO:0000313" key="3">
    <source>
        <dbReference type="Proteomes" id="UP000190037"/>
    </source>
</evidence>
<accession>A0A1T3P4K3</accession>
<comment type="caution">
    <text evidence="2">The sequence shown here is derived from an EMBL/GenBank/DDBJ whole genome shotgun (WGS) entry which is preliminary data.</text>
</comment>
<dbReference type="RefSeq" id="WP_078978291.1">
    <property type="nucleotide sequence ID" value="NZ_MWQN01000001.1"/>
</dbReference>
<evidence type="ECO:0000256" key="1">
    <source>
        <dbReference type="SAM" id="MobiDB-lite"/>
    </source>
</evidence>
<reference evidence="2 3" key="1">
    <citation type="submission" date="2017-03" db="EMBL/GenBank/DDBJ databases">
        <title>Draft genome sequence of Streptomyces scabrisporus NF3, endophyte isolated from Amphipterygium adstringens.</title>
        <authorList>
            <person name="Vazquez M."/>
            <person name="Ceapa C.D."/>
            <person name="Rodriguez Luna D."/>
            <person name="Sanchez Esquivel S."/>
        </authorList>
    </citation>
    <scope>NUCLEOTIDE SEQUENCE [LARGE SCALE GENOMIC DNA]</scope>
    <source>
        <strain evidence="2 3">NF3</strain>
    </source>
</reference>
<dbReference type="OrthoDB" id="4284332at2"/>
<protein>
    <submittedName>
        <fullName evidence="2">Uncharacterized protein</fullName>
    </submittedName>
</protein>
<evidence type="ECO:0000313" key="2">
    <source>
        <dbReference type="EMBL" id="OPC83993.1"/>
    </source>
</evidence>
<name>A0A1T3P4K3_9ACTN</name>
<dbReference type="STRING" id="159449.B4N89_26405"/>
<gene>
    <name evidence="2" type="ORF">B4N89_26405</name>
</gene>
<dbReference type="EMBL" id="MWQN01000001">
    <property type="protein sequence ID" value="OPC83993.1"/>
    <property type="molecule type" value="Genomic_DNA"/>
</dbReference>
<feature type="region of interest" description="Disordered" evidence="1">
    <location>
        <begin position="1"/>
        <end position="21"/>
    </location>
</feature>
<organism evidence="2 3">
    <name type="scientific">Embleya scabrispora</name>
    <dbReference type="NCBI Taxonomy" id="159449"/>
    <lineage>
        <taxon>Bacteria</taxon>
        <taxon>Bacillati</taxon>
        <taxon>Actinomycetota</taxon>
        <taxon>Actinomycetes</taxon>
        <taxon>Kitasatosporales</taxon>
        <taxon>Streptomycetaceae</taxon>
        <taxon>Embleya</taxon>
    </lineage>
</organism>
<dbReference type="AlphaFoldDB" id="A0A1T3P4K3"/>
<proteinExistence type="predicted"/>
<dbReference type="Proteomes" id="UP000190037">
    <property type="component" value="Unassembled WGS sequence"/>
</dbReference>
<keyword evidence="3" id="KW-1185">Reference proteome</keyword>
<sequence length="127" mass="14286">MNDTPDEPQDHDPTVPDTQGGRLFRTVVGDEWVTMPATIAGIRAALPEEQRANFTEAIENTPARDIFAAMVRWARPPEMVEAVERDHDRIQRLAEEADARVIMGEDPDVVRRDLRSQIAKGARSTRP</sequence>